<sequence>MRNMKTSKSVIEYLTIEDLKLIHTQTISLDSNEIIIYTIYLPDFINLKSDLSQFLTSKELKKAQRFFKEIDRNRFIIYRSILKFILAAHTKLNVKNIYLDYHFNKKPYLASHPWLFFNISHSEDFAAIAVSKKNVGLDIEYMSKDFNFTSLLPDVFDDNQVLEIQNAIDKKHAFYTSWTRKEAFVKALGKGIDEDFKYIPSLDGQHTIDFNLTKNSKSWQVYSFNLADHYLGAVASEALPTISRNILLYTVPNNMENLLDMIKSKK</sequence>
<dbReference type="Proteomes" id="UP000251561">
    <property type="component" value="Chromosome"/>
</dbReference>
<dbReference type="InterPro" id="IPR037143">
    <property type="entry name" value="4-PPantetheinyl_Trfase_dom_sf"/>
</dbReference>
<evidence type="ECO:0000313" key="6">
    <source>
        <dbReference type="Proteomes" id="UP000251561"/>
    </source>
</evidence>
<protein>
    <submittedName>
        <fullName evidence="5">Uncharacterized protein</fullName>
    </submittedName>
</protein>
<name>A0A344LX89_9FLAO</name>
<evidence type="ECO:0000259" key="4">
    <source>
        <dbReference type="Pfam" id="PF22624"/>
    </source>
</evidence>
<dbReference type="PANTHER" id="PTHR12215:SF10">
    <property type="entry name" value="L-AMINOADIPATE-SEMIALDEHYDE DEHYDROGENASE-PHOSPHOPANTETHEINYL TRANSFERASE"/>
    <property type="match status" value="1"/>
</dbReference>
<evidence type="ECO:0000259" key="3">
    <source>
        <dbReference type="Pfam" id="PF01648"/>
    </source>
</evidence>
<reference evidence="5 6" key="1">
    <citation type="submission" date="2018-06" db="EMBL/GenBank/DDBJ databases">
        <title>Genome sequencing of Flavobacterium.</title>
        <authorList>
            <person name="Baek M.-G."/>
            <person name="Yi H."/>
        </authorList>
    </citation>
    <scope>NUCLEOTIDE SEQUENCE [LARGE SCALE GENOMIC DNA]</scope>
    <source>
        <strain evidence="5 6">HYN0086</strain>
    </source>
</reference>
<dbReference type="InterPro" id="IPR008278">
    <property type="entry name" value="4-PPantetheinyl_Trfase_dom"/>
</dbReference>
<dbReference type="OrthoDB" id="9808281at2"/>
<dbReference type="SUPFAM" id="SSF56214">
    <property type="entry name" value="4'-phosphopantetheinyl transferase"/>
    <property type="match status" value="2"/>
</dbReference>
<dbReference type="Pfam" id="PF22624">
    <property type="entry name" value="AASDHPPT_N"/>
    <property type="match status" value="1"/>
</dbReference>
<feature type="domain" description="4'-phosphopantetheinyl transferase" evidence="3">
    <location>
        <begin position="135"/>
        <end position="231"/>
    </location>
</feature>
<feature type="domain" description="4'-phosphopantetheinyl transferase N-terminal" evidence="4">
    <location>
        <begin position="53"/>
        <end position="131"/>
    </location>
</feature>
<dbReference type="Pfam" id="PF01648">
    <property type="entry name" value="ACPS"/>
    <property type="match status" value="1"/>
</dbReference>
<comment type="similarity">
    <text evidence="1">Belongs to the P-Pant transferase superfamily. Gsp/Sfp/HetI/AcpT family.</text>
</comment>
<proteinExistence type="inferred from homology"/>
<dbReference type="AlphaFoldDB" id="A0A344LX89"/>
<dbReference type="GO" id="GO:0008897">
    <property type="term" value="F:holo-[acyl-carrier-protein] synthase activity"/>
    <property type="evidence" value="ECO:0007669"/>
    <property type="project" value="InterPro"/>
</dbReference>
<keyword evidence="2" id="KW-0808">Transferase</keyword>
<organism evidence="5 6">
    <name type="scientific">Flavobacterium fluviale</name>
    <dbReference type="NCBI Taxonomy" id="2249356"/>
    <lineage>
        <taxon>Bacteria</taxon>
        <taxon>Pseudomonadati</taxon>
        <taxon>Bacteroidota</taxon>
        <taxon>Flavobacteriia</taxon>
        <taxon>Flavobacteriales</taxon>
        <taxon>Flavobacteriaceae</taxon>
        <taxon>Flavobacterium</taxon>
    </lineage>
</organism>
<evidence type="ECO:0000313" key="5">
    <source>
        <dbReference type="EMBL" id="AXB58531.1"/>
    </source>
</evidence>
<dbReference type="Gene3D" id="3.90.470.20">
    <property type="entry name" value="4'-phosphopantetheinyl transferase domain"/>
    <property type="match status" value="2"/>
</dbReference>
<evidence type="ECO:0000256" key="1">
    <source>
        <dbReference type="ARBA" id="ARBA00010990"/>
    </source>
</evidence>
<dbReference type="InterPro" id="IPR050559">
    <property type="entry name" value="P-Pant_transferase_sf"/>
</dbReference>
<dbReference type="KEGG" id="ffl:HYN86_18820"/>
<accession>A0A344LX89</accession>
<keyword evidence="6" id="KW-1185">Reference proteome</keyword>
<dbReference type="GO" id="GO:0000287">
    <property type="term" value="F:magnesium ion binding"/>
    <property type="evidence" value="ECO:0007669"/>
    <property type="project" value="InterPro"/>
</dbReference>
<dbReference type="PANTHER" id="PTHR12215">
    <property type="entry name" value="PHOSPHOPANTETHEINE TRANSFERASE"/>
    <property type="match status" value="1"/>
</dbReference>
<dbReference type="GO" id="GO:0019878">
    <property type="term" value="P:lysine biosynthetic process via aminoadipic acid"/>
    <property type="evidence" value="ECO:0007669"/>
    <property type="project" value="TreeGrafter"/>
</dbReference>
<dbReference type="InterPro" id="IPR055066">
    <property type="entry name" value="AASDHPPT_N"/>
</dbReference>
<dbReference type="GO" id="GO:0005829">
    <property type="term" value="C:cytosol"/>
    <property type="evidence" value="ECO:0007669"/>
    <property type="project" value="TreeGrafter"/>
</dbReference>
<gene>
    <name evidence="5" type="ORF">HYN86_18820</name>
</gene>
<evidence type="ECO:0000256" key="2">
    <source>
        <dbReference type="ARBA" id="ARBA00022679"/>
    </source>
</evidence>
<dbReference type="EMBL" id="CP030261">
    <property type="protein sequence ID" value="AXB58531.1"/>
    <property type="molecule type" value="Genomic_DNA"/>
</dbReference>